<dbReference type="UniPathway" id="UPA00262">
    <property type="reaction ID" value="UER00222"/>
</dbReference>
<keyword evidence="5" id="KW-0627">Porphyrin biosynthesis</keyword>
<sequence length="196" mass="22223">MKSLKNGNNLFPVFFKLEQLHLLIVGGGNVGLEKLTSVLTNSPSTSIRLVAKEISDEVRDFVKDHPNVKLIEREFRPYDLEDIELVIVGIDDTRTSELIRDMAKVRGLLVNVADKPELCDFYLGSVVKKGDLKIAISTNGKSPTVAKRIKEYLNESIPESIDEVLQNMNKIREKLHGNFDFKVRTLNSITKDWLKK</sequence>
<dbReference type="EMBL" id="FWYF01000002">
    <property type="protein sequence ID" value="SMD34565.1"/>
    <property type="molecule type" value="Genomic_DNA"/>
</dbReference>
<proteinExistence type="predicted"/>
<dbReference type="OrthoDB" id="45564at2"/>
<dbReference type="InterPro" id="IPR036291">
    <property type="entry name" value="NAD(P)-bd_dom_sf"/>
</dbReference>
<dbReference type="PANTHER" id="PTHR35330:SF1">
    <property type="entry name" value="SIROHEME BIOSYNTHESIS PROTEIN MET8"/>
    <property type="match status" value="1"/>
</dbReference>
<dbReference type="STRING" id="692418.SAMN04488029_2079"/>
<evidence type="ECO:0000256" key="2">
    <source>
        <dbReference type="ARBA" id="ARBA00012400"/>
    </source>
</evidence>
<evidence type="ECO:0000259" key="7">
    <source>
        <dbReference type="Pfam" id="PF14824"/>
    </source>
</evidence>
<dbReference type="Gene3D" id="3.30.160.110">
    <property type="entry name" value="Siroheme synthase, domain 2"/>
    <property type="match status" value="1"/>
</dbReference>
<dbReference type="NCBIfam" id="TIGR01470">
    <property type="entry name" value="cysG_Nterm"/>
    <property type="match status" value="1"/>
</dbReference>
<accession>A0A1W2GD32</accession>
<dbReference type="SUPFAM" id="SSF51735">
    <property type="entry name" value="NAD(P)-binding Rossmann-fold domains"/>
    <property type="match status" value="1"/>
</dbReference>
<evidence type="ECO:0000256" key="5">
    <source>
        <dbReference type="ARBA" id="ARBA00023244"/>
    </source>
</evidence>
<evidence type="ECO:0000256" key="1">
    <source>
        <dbReference type="ARBA" id="ARBA00005010"/>
    </source>
</evidence>
<dbReference type="InterPro" id="IPR028281">
    <property type="entry name" value="Sirohaem_synthase_central"/>
</dbReference>
<dbReference type="GO" id="GO:0004325">
    <property type="term" value="F:ferrochelatase activity"/>
    <property type="evidence" value="ECO:0007669"/>
    <property type="project" value="InterPro"/>
</dbReference>
<dbReference type="Proteomes" id="UP000192472">
    <property type="component" value="Unassembled WGS sequence"/>
</dbReference>
<dbReference type="InterPro" id="IPR006367">
    <property type="entry name" value="Sirohaem_synthase_N"/>
</dbReference>
<dbReference type="GO" id="GO:0019354">
    <property type="term" value="P:siroheme biosynthetic process"/>
    <property type="evidence" value="ECO:0007669"/>
    <property type="project" value="UniProtKB-UniPathway"/>
</dbReference>
<keyword evidence="3" id="KW-0560">Oxidoreductase</keyword>
<reference evidence="8 9" key="1">
    <citation type="submission" date="2017-04" db="EMBL/GenBank/DDBJ databases">
        <authorList>
            <person name="Afonso C.L."/>
            <person name="Miller P.J."/>
            <person name="Scott M.A."/>
            <person name="Spackman E."/>
            <person name="Goraichik I."/>
            <person name="Dimitrov K.M."/>
            <person name="Suarez D.L."/>
            <person name="Swayne D.E."/>
        </authorList>
    </citation>
    <scope>NUCLEOTIDE SEQUENCE [LARGE SCALE GENOMIC DNA]</scope>
    <source>
        <strain evidence="8 9">DSM 26133</strain>
    </source>
</reference>
<dbReference type="SUPFAM" id="SSF75615">
    <property type="entry name" value="Siroheme synthase middle domains-like"/>
    <property type="match status" value="1"/>
</dbReference>
<dbReference type="EC" id="1.3.1.76" evidence="2"/>
<evidence type="ECO:0000256" key="4">
    <source>
        <dbReference type="ARBA" id="ARBA00023027"/>
    </source>
</evidence>
<evidence type="ECO:0000313" key="9">
    <source>
        <dbReference type="Proteomes" id="UP000192472"/>
    </source>
</evidence>
<evidence type="ECO:0000313" key="8">
    <source>
        <dbReference type="EMBL" id="SMD34565.1"/>
    </source>
</evidence>
<comment type="pathway">
    <text evidence="1">Porphyrin-containing compound metabolism; siroheme biosynthesis; sirohydrochlorin from precorrin-2: step 1/1.</text>
</comment>
<name>A0A1W2GD32_REIFA</name>
<evidence type="ECO:0000256" key="6">
    <source>
        <dbReference type="ARBA" id="ARBA00047561"/>
    </source>
</evidence>
<dbReference type="PANTHER" id="PTHR35330">
    <property type="entry name" value="SIROHEME BIOSYNTHESIS PROTEIN MET8"/>
    <property type="match status" value="1"/>
</dbReference>
<organism evidence="8 9">
    <name type="scientific">Reichenbachiella faecimaris</name>
    <dbReference type="NCBI Taxonomy" id="692418"/>
    <lineage>
        <taxon>Bacteria</taxon>
        <taxon>Pseudomonadati</taxon>
        <taxon>Bacteroidota</taxon>
        <taxon>Cytophagia</taxon>
        <taxon>Cytophagales</taxon>
        <taxon>Reichenbachiellaceae</taxon>
        <taxon>Reichenbachiella</taxon>
    </lineage>
</organism>
<dbReference type="Gene3D" id="3.40.50.720">
    <property type="entry name" value="NAD(P)-binding Rossmann-like Domain"/>
    <property type="match status" value="1"/>
</dbReference>
<dbReference type="GO" id="GO:0043115">
    <property type="term" value="F:precorrin-2 dehydrogenase activity"/>
    <property type="evidence" value="ECO:0007669"/>
    <property type="project" value="UniProtKB-EC"/>
</dbReference>
<evidence type="ECO:0000256" key="3">
    <source>
        <dbReference type="ARBA" id="ARBA00023002"/>
    </source>
</evidence>
<gene>
    <name evidence="8" type="ORF">SAMN04488029_2079</name>
</gene>
<feature type="domain" description="Siroheme synthase central" evidence="7">
    <location>
        <begin position="130"/>
        <end position="152"/>
    </location>
</feature>
<dbReference type="AlphaFoldDB" id="A0A1W2GD32"/>
<comment type="catalytic activity">
    <reaction evidence="6">
        <text>precorrin-2 + NAD(+) = sirohydrochlorin + NADH + 2 H(+)</text>
        <dbReference type="Rhea" id="RHEA:15613"/>
        <dbReference type="ChEBI" id="CHEBI:15378"/>
        <dbReference type="ChEBI" id="CHEBI:57540"/>
        <dbReference type="ChEBI" id="CHEBI:57945"/>
        <dbReference type="ChEBI" id="CHEBI:58351"/>
        <dbReference type="ChEBI" id="CHEBI:58827"/>
        <dbReference type="EC" id="1.3.1.76"/>
    </reaction>
</comment>
<dbReference type="RefSeq" id="WP_084372753.1">
    <property type="nucleotide sequence ID" value="NZ_FWYF01000002.1"/>
</dbReference>
<protein>
    <recommendedName>
        <fullName evidence="2">precorrin-2 dehydrogenase</fullName>
        <ecNumber evidence="2">1.3.1.76</ecNumber>
    </recommendedName>
</protein>
<dbReference type="Pfam" id="PF14824">
    <property type="entry name" value="Sirohm_synth_M"/>
    <property type="match status" value="1"/>
</dbReference>
<keyword evidence="9" id="KW-1185">Reference proteome</keyword>
<keyword evidence="4" id="KW-0520">NAD</keyword>
<dbReference type="InterPro" id="IPR028161">
    <property type="entry name" value="Met8-like"/>
</dbReference>
<dbReference type="Pfam" id="PF13241">
    <property type="entry name" value="NAD_binding_7"/>
    <property type="match status" value="1"/>
</dbReference>